<dbReference type="PANTHER" id="PTHR13793">
    <property type="entry name" value="PHD FINGER PROTEINS"/>
    <property type="match status" value="1"/>
</dbReference>
<dbReference type="SMART" id="SM00249">
    <property type="entry name" value="PHD"/>
    <property type="match status" value="1"/>
</dbReference>
<dbReference type="CDD" id="cd15571">
    <property type="entry name" value="ePHD"/>
    <property type="match status" value="1"/>
</dbReference>
<dbReference type="EMBL" id="JBBWWR010000003">
    <property type="protein sequence ID" value="KAK8969280.1"/>
    <property type="molecule type" value="Genomic_DNA"/>
</dbReference>
<dbReference type="Pfam" id="PF13832">
    <property type="entry name" value="zf-HC5HC2H_2"/>
    <property type="match status" value="1"/>
</dbReference>
<feature type="region of interest" description="Disordered" evidence="5">
    <location>
        <begin position="279"/>
        <end position="305"/>
    </location>
</feature>
<feature type="region of interest" description="Disordered" evidence="5">
    <location>
        <begin position="189"/>
        <end position="230"/>
    </location>
</feature>
<evidence type="ECO:0000256" key="1">
    <source>
        <dbReference type="ARBA" id="ARBA00022723"/>
    </source>
</evidence>
<dbReference type="PROSITE" id="PS01359">
    <property type="entry name" value="ZF_PHD_1"/>
    <property type="match status" value="1"/>
</dbReference>
<gene>
    <name evidence="7" type="ORF">KSP40_PGU005194</name>
</gene>
<proteinExistence type="predicted"/>
<keyword evidence="3" id="KW-0862">Zinc</keyword>
<evidence type="ECO:0000313" key="7">
    <source>
        <dbReference type="EMBL" id="KAK8969280.1"/>
    </source>
</evidence>
<accession>A0ABR2MYG6</accession>
<dbReference type="Gene3D" id="3.30.40.10">
    <property type="entry name" value="Zinc/RING finger domain, C3HC4 (zinc finger)"/>
    <property type="match status" value="2"/>
</dbReference>
<organism evidence="7 8">
    <name type="scientific">Platanthera guangdongensis</name>
    <dbReference type="NCBI Taxonomy" id="2320717"/>
    <lineage>
        <taxon>Eukaryota</taxon>
        <taxon>Viridiplantae</taxon>
        <taxon>Streptophyta</taxon>
        <taxon>Embryophyta</taxon>
        <taxon>Tracheophyta</taxon>
        <taxon>Spermatophyta</taxon>
        <taxon>Magnoliopsida</taxon>
        <taxon>Liliopsida</taxon>
        <taxon>Asparagales</taxon>
        <taxon>Orchidaceae</taxon>
        <taxon>Orchidoideae</taxon>
        <taxon>Orchideae</taxon>
        <taxon>Orchidinae</taxon>
        <taxon>Platanthera</taxon>
    </lineage>
</organism>
<feature type="compositionally biased region" description="Low complexity" evidence="5">
    <location>
        <begin position="144"/>
        <end position="159"/>
    </location>
</feature>
<evidence type="ECO:0000256" key="3">
    <source>
        <dbReference type="ARBA" id="ARBA00022833"/>
    </source>
</evidence>
<protein>
    <recommendedName>
        <fullName evidence="6">PHD-type domain-containing protein</fullName>
    </recommendedName>
</protein>
<evidence type="ECO:0000256" key="5">
    <source>
        <dbReference type="SAM" id="MobiDB-lite"/>
    </source>
</evidence>
<evidence type="ECO:0000259" key="6">
    <source>
        <dbReference type="PROSITE" id="PS50016"/>
    </source>
</evidence>
<dbReference type="InterPro" id="IPR050701">
    <property type="entry name" value="Histone_Mod_Regulator"/>
</dbReference>
<feature type="region of interest" description="Disordered" evidence="5">
    <location>
        <begin position="648"/>
        <end position="672"/>
    </location>
</feature>
<comment type="caution">
    <text evidence="7">The sequence shown here is derived from an EMBL/GenBank/DDBJ whole genome shotgun (WGS) entry which is preliminary data.</text>
</comment>
<name>A0ABR2MYG6_9ASPA</name>
<evidence type="ECO:0000256" key="4">
    <source>
        <dbReference type="PROSITE-ProRule" id="PRU00146"/>
    </source>
</evidence>
<dbReference type="InterPro" id="IPR019787">
    <property type="entry name" value="Znf_PHD-finger"/>
</dbReference>
<reference evidence="7 8" key="1">
    <citation type="journal article" date="2022" name="Nat. Plants">
        <title>Genomes of leafy and leafless Platanthera orchids illuminate the evolution of mycoheterotrophy.</title>
        <authorList>
            <person name="Li M.H."/>
            <person name="Liu K.W."/>
            <person name="Li Z."/>
            <person name="Lu H.C."/>
            <person name="Ye Q.L."/>
            <person name="Zhang D."/>
            <person name="Wang J.Y."/>
            <person name="Li Y.F."/>
            <person name="Zhong Z.M."/>
            <person name="Liu X."/>
            <person name="Yu X."/>
            <person name="Liu D.K."/>
            <person name="Tu X.D."/>
            <person name="Liu B."/>
            <person name="Hao Y."/>
            <person name="Liao X.Y."/>
            <person name="Jiang Y.T."/>
            <person name="Sun W.H."/>
            <person name="Chen J."/>
            <person name="Chen Y.Q."/>
            <person name="Ai Y."/>
            <person name="Zhai J.W."/>
            <person name="Wu S.S."/>
            <person name="Zhou Z."/>
            <person name="Hsiao Y.Y."/>
            <person name="Wu W.L."/>
            <person name="Chen Y.Y."/>
            <person name="Lin Y.F."/>
            <person name="Hsu J.L."/>
            <person name="Li C.Y."/>
            <person name="Wang Z.W."/>
            <person name="Zhao X."/>
            <person name="Zhong W.Y."/>
            <person name="Ma X.K."/>
            <person name="Ma L."/>
            <person name="Huang J."/>
            <person name="Chen G.Z."/>
            <person name="Huang M.Z."/>
            <person name="Huang L."/>
            <person name="Peng D.H."/>
            <person name="Luo Y.B."/>
            <person name="Zou S.Q."/>
            <person name="Chen S.P."/>
            <person name="Lan S."/>
            <person name="Tsai W.C."/>
            <person name="Van de Peer Y."/>
            <person name="Liu Z.J."/>
        </authorList>
    </citation>
    <scope>NUCLEOTIDE SEQUENCE [LARGE SCALE GENOMIC DNA]</scope>
    <source>
        <strain evidence="7">Lor288</strain>
    </source>
</reference>
<dbReference type="Pfam" id="PF13831">
    <property type="entry name" value="PHD_2"/>
    <property type="match status" value="1"/>
</dbReference>
<keyword evidence="1" id="KW-0479">Metal-binding</keyword>
<sequence>MACLTNQPDTISGRTNLYNISNSCLIEAILNRPAEKGKTRRFEARGRRTTAPVCNPVVLLFLSSFGVKNGIFRRRSSPFCPPATCGHHSDFSAPIFPFALRVRLFSSILVLSSVTENVKGKLKKVRKKFEKKENTPKNRKSRRNPNNNARPEFTGCRRGTTSRRSDLIPSSPRTPLLLPFFHGQSLAAAMSGGRSKRRKTTDADAAAAAEGGSSVSEKPLSPSRTSGDGVMAAPSVAPGLDLYAQARKALTERCPFDSEETAPRFGTLPSALAVNFHKKSDGRRKHRKVQEGAEGKSVGPGRPPPAFSVWEKTEEYFRAITLDDIDLLFTRLPPDSCFYLPGSENLVEEVVKGEAVLDETAPGEVFVASSSVVIEEGLENVGAETVQPMHVDEVAGCSTAFPAEDPETNDQKSLNWILGCKQRFLLTSWQISRKKKLFGKDAGLEPLFLLPRTEAAEDAAPPCDFCCSGLSDMKSILLVCDSCKVSVHQKCYGVHEVPDGGWLCSWCKYLEAVGREIERNLDEDSSFRPCLLCPQTSGALKPVVGNFKGSEESKFVHLFCSLWTPGMYVENVGVMEPVIQNFQEPQRRLTCNLCKIKHGISVRCSHGMHLFGLVELRIFCLKHSSRHNIDSTASAELPSRRLPKIKITSKSKDNSMVRDGNVGSLSDGGMNSDTNLNKQKLVLELGTSGGDAQSNKTQGVVVPDNENALRSTSDVITILRKIIDRRKISIGDVALELGGEGASLPSELRLKIIQWLQNFAHVQPPTCHLKSRNGDVISSSSLIARVSRPSASTFNGRIDQDSSEFREVADIPLVKSHTSCSNKNNSHDLMHDSTFYSSGDAFDQDNSNLKFVTEVDVPSDCINAMVTDNDGIVSGNIEDHHLTELNVADTVL</sequence>
<feature type="domain" description="PHD-type" evidence="6">
    <location>
        <begin position="460"/>
        <end position="510"/>
    </location>
</feature>
<dbReference type="Proteomes" id="UP001412067">
    <property type="component" value="Unassembled WGS sequence"/>
</dbReference>
<evidence type="ECO:0000313" key="8">
    <source>
        <dbReference type="Proteomes" id="UP001412067"/>
    </source>
</evidence>
<dbReference type="InterPro" id="IPR001965">
    <property type="entry name" value="Znf_PHD"/>
</dbReference>
<dbReference type="PROSITE" id="PS50016">
    <property type="entry name" value="ZF_PHD_2"/>
    <property type="match status" value="1"/>
</dbReference>
<dbReference type="PANTHER" id="PTHR13793:SF107">
    <property type="entry name" value="BROMODOMAIN-CONTAINING PROTEIN HOMOLOG"/>
    <property type="match status" value="1"/>
</dbReference>
<dbReference type="InterPro" id="IPR011011">
    <property type="entry name" value="Znf_FYVE_PHD"/>
</dbReference>
<keyword evidence="2 4" id="KW-0863">Zinc-finger</keyword>
<dbReference type="InterPro" id="IPR013083">
    <property type="entry name" value="Znf_RING/FYVE/PHD"/>
</dbReference>
<feature type="compositionally biased region" description="Basic residues" evidence="5">
    <location>
        <begin position="279"/>
        <end position="288"/>
    </location>
</feature>
<evidence type="ECO:0000256" key="2">
    <source>
        <dbReference type="ARBA" id="ARBA00022771"/>
    </source>
</evidence>
<dbReference type="CDD" id="cd15492">
    <property type="entry name" value="PHD_BRPF_JADE_like"/>
    <property type="match status" value="1"/>
</dbReference>
<feature type="region of interest" description="Disordered" evidence="5">
    <location>
        <begin position="122"/>
        <end position="171"/>
    </location>
</feature>
<keyword evidence="8" id="KW-1185">Reference proteome</keyword>
<dbReference type="SUPFAM" id="SSF57903">
    <property type="entry name" value="FYVE/PHD zinc finger"/>
    <property type="match status" value="1"/>
</dbReference>
<dbReference type="InterPro" id="IPR019786">
    <property type="entry name" value="Zinc_finger_PHD-type_CS"/>
</dbReference>